<feature type="region of interest" description="Disordered" evidence="1">
    <location>
        <begin position="164"/>
        <end position="186"/>
    </location>
</feature>
<comment type="caution">
    <text evidence="3">The sequence shown here is derived from an EMBL/GenBank/DDBJ whole genome shotgun (WGS) entry which is preliminary data.</text>
</comment>
<dbReference type="RefSeq" id="WP_151005487.1">
    <property type="nucleotide sequence ID" value="NZ_BPQY01000474.1"/>
</dbReference>
<dbReference type="AlphaFoldDB" id="A0A6L3SS93"/>
<feature type="domain" description="TNase-like" evidence="2">
    <location>
        <begin position="24"/>
        <end position="147"/>
    </location>
</feature>
<accession>A0A6L3SS93</accession>
<dbReference type="OrthoDB" id="9805504at2"/>
<feature type="compositionally biased region" description="Low complexity" evidence="1">
    <location>
        <begin position="164"/>
        <end position="176"/>
    </location>
</feature>
<dbReference type="Gene3D" id="2.40.50.90">
    <property type="match status" value="1"/>
</dbReference>
<evidence type="ECO:0000313" key="4">
    <source>
        <dbReference type="Proteomes" id="UP000474159"/>
    </source>
</evidence>
<dbReference type="Proteomes" id="UP000474159">
    <property type="component" value="Unassembled WGS sequence"/>
</dbReference>
<keyword evidence="4" id="KW-1185">Reference proteome</keyword>
<evidence type="ECO:0000259" key="2">
    <source>
        <dbReference type="SMART" id="SM00318"/>
    </source>
</evidence>
<proteinExistence type="predicted"/>
<organism evidence="3 4">
    <name type="scientific">Methylobacterium soli</name>
    <dbReference type="NCBI Taxonomy" id="553447"/>
    <lineage>
        <taxon>Bacteria</taxon>
        <taxon>Pseudomonadati</taxon>
        <taxon>Pseudomonadota</taxon>
        <taxon>Alphaproteobacteria</taxon>
        <taxon>Hyphomicrobiales</taxon>
        <taxon>Methylobacteriaceae</taxon>
        <taxon>Methylobacterium</taxon>
    </lineage>
</organism>
<evidence type="ECO:0000256" key="1">
    <source>
        <dbReference type="SAM" id="MobiDB-lite"/>
    </source>
</evidence>
<name>A0A6L3SS93_9HYPH</name>
<protein>
    <submittedName>
        <fullName evidence="3">Thermonuclease family protein</fullName>
    </submittedName>
</protein>
<dbReference type="SUPFAM" id="SSF50199">
    <property type="entry name" value="Staphylococcal nuclease"/>
    <property type="match status" value="1"/>
</dbReference>
<dbReference type="SMART" id="SM00318">
    <property type="entry name" value="SNc"/>
    <property type="match status" value="1"/>
</dbReference>
<evidence type="ECO:0000313" key="3">
    <source>
        <dbReference type="EMBL" id="KAB1069996.1"/>
    </source>
</evidence>
<dbReference type="InterPro" id="IPR016071">
    <property type="entry name" value="Staphylococal_nuclease_OB-fold"/>
</dbReference>
<dbReference type="InterPro" id="IPR035437">
    <property type="entry name" value="SNase_OB-fold_sf"/>
</dbReference>
<reference evidence="3 4" key="1">
    <citation type="submission" date="2019-09" db="EMBL/GenBank/DDBJ databases">
        <title>YIM 48816 draft genome.</title>
        <authorList>
            <person name="Jiang L."/>
        </authorList>
    </citation>
    <scope>NUCLEOTIDE SEQUENCE [LARGE SCALE GENOMIC DNA]</scope>
    <source>
        <strain evidence="3 4">YIM 48816</strain>
    </source>
</reference>
<dbReference type="Pfam" id="PF00565">
    <property type="entry name" value="SNase"/>
    <property type="match status" value="1"/>
</dbReference>
<gene>
    <name evidence="3" type="ORF">F6X53_30630</name>
</gene>
<dbReference type="EMBL" id="VZZK01000070">
    <property type="protein sequence ID" value="KAB1069996.1"/>
    <property type="molecule type" value="Genomic_DNA"/>
</dbReference>
<sequence length="186" mass="19692">MRRPLLAGLGLLALMTPEMSWSGEAMTGRAVVLDGDTLSLRGKVIGLHGIAAPGLEQVCLGANGQNYACGAISARALTDAIGDATVSCEPHQADQDGRLIATCRRGAEDLSAWMAAQGYATAHRFASTPYLAEEKLAWARRRGLWAGVFDDPAGRRRPPYAAARRIAAADADQRAPIPSTVVPSRR</sequence>